<keyword evidence="5" id="KW-0804">Transcription</keyword>
<dbReference type="RefSeq" id="WP_100001168.1">
    <property type="nucleotide sequence ID" value="NZ_CP017940.1"/>
</dbReference>
<dbReference type="GO" id="GO:0000976">
    <property type="term" value="F:transcription cis-regulatory region binding"/>
    <property type="evidence" value="ECO:0007669"/>
    <property type="project" value="TreeGrafter"/>
</dbReference>
<dbReference type="EMBL" id="MZMT01000003">
    <property type="protein sequence ID" value="PIO46862.1"/>
    <property type="molecule type" value="Genomic_DNA"/>
</dbReference>
<dbReference type="GO" id="GO:0006355">
    <property type="term" value="P:regulation of DNA-templated transcription"/>
    <property type="evidence" value="ECO:0007669"/>
    <property type="project" value="InterPro"/>
</dbReference>
<evidence type="ECO:0000256" key="6">
    <source>
        <dbReference type="PROSITE-ProRule" id="PRU00169"/>
    </source>
</evidence>
<gene>
    <name evidence="10" type="ORF">B5P45_02830</name>
</gene>
<evidence type="ECO:0000256" key="2">
    <source>
        <dbReference type="ARBA" id="ARBA00023012"/>
    </source>
</evidence>
<dbReference type="GO" id="GO:0005829">
    <property type="term" value="C:cytosol"/>
    <property type="evidence" value="ECO:0007669"/>
    <property type="project" value="TreeGrafter"/>
</dbReference>
<evidence type="ECO:0000313" key="10">
    <source>
        <dbReference type="EMBL" id="PIO46862.1"/>
    </source>
</evidence>
<reference evidence="10 11" key="1">
    <citation type="journal article" date="2017" name="Int J Environ Stud">
        <title>Does the Miocene-Pliocene relict legume Oxytropis triphylla form nitrogen-fixing nodules with a combination of bacterial strains?</title>
        <authorList>
            <person name="Safronova V."/>
            <person name="Belimov A."/>
            <person name="Sazanova A."/>
            <person name="Kuznetsova I."/>
            <person name="Popova J."/>
            <person name="Andronov E."/>
            <person name="Verkhozina A."/>
            <person name="Tikhonovich I."/>
        </authorList>
    </citation>
    <scope>NUCLEOTIDE SEQUENCE [LARGE SCALE GENOMIC DNA]</scope>
    <source>
        <strain evidence="10 11">Tri-38</strain>
    </source>
</reference>
<dbReference type="InterPro" id="IPR001789">
    <property type="entry name" value="Sig_transdc_resp-reg_receiver"/>
</dbReference>
<comment type="caution">
    <text evidence="10">The sequence shown here is derived from an EMBL/GenBank/DDBJ whole genome shotgun (WGS) entry which is preliminary data.</text>
</comment>
<keyword evidence="3" id="KW-0805">Transcription regulation</keyword>
<evidence type="ECO:0000256" key="7">
    <source>
        <dbReference type="PROSITE-ProRule" id="PRU01091"/>
    </source>
</evidence>
<dbReference type="InterPro" id="IPR001867">
    <property type="entry name" value="OmpR/PhoB-type_DNA-bd"/>
</dbReference>
<dbReference type="AlphaFoldDB" id="A0A2N9W544"/>
<dbReference type="PROSITE" id="PS51755">
    <property type="entry name" value="OMPR_PHOB"/>
    <property type="match status" value="1"/>
</dbReference>
<feature type="modified residue" description="4-aspartylphosphate" evidence="6">
    <location>
        <position position="55"/>
    </location>
</feature>
<keyword evidence="11" id="KW-1185">Reference proteome</keyword>
<dbReference type="InterPro" id="IPR011006">
    <property type="entry name" value="CheY-like_superfamily"/>
</dbReference>
<dbReference type="CDD" id="cd00383">
    <property type="entry name" value="trans_reg_C"/>
    <property type="match status" value="1"/>
</dbReference>
<feature type="domain" description="OmpR/PhoB-type" evidence="9">
    <location>
        <begin position="133"/>
        <end position="233"/>
    </location>
</feature>
<organism evidence="10 11">
    <name type="scientific">Phyllobacterium zundukense</name>
    <dbReference type="NCBI Taxonomy" id="1867719"/>
    <lineage>
        <taxon>Bacteria</taxon>
        <taxon>Pseudomonadati</taxon>
        <taxon>Pseudomonadota</taxon>
        <taxon>Alphaproteobacteria</taxon>
        <taxon>Hyphomicrobiales</taxon>
        <taxon>Phyllobacteriaceae</taxon>
        <taxon>Phyllobacterium</taxon>
    </lineage>
</organism>
<dbReference type="OrthoDB" id="9784252at2"/>
<accession>A0A2N9W544</accession>
<keyword evidence="4 7" id="KW-0238">DNA-binding</keyword>
<dbReference type="SUPFAM" id="SSF46894">
    <property type="entry name" value="C-terminal effector domain of the bipartite response regulators"/>
    <property type="match status" value="1"/>
</dbReference>
<dbReference type="PANTHER" id="PTHR48111">
    <property type="entry name" value="REGULATOR OF RPOS"/>
    <property type="match status" value="1"/>
</dbReference>
<dbReference type="Gene3D" id="3.40.50.2300">
    <property type="match status" value="1"/>
</dbReference>
<dbReference type="PROSITE" id="PS50110">
    <property type="entry name" value="RESPONSE_REGULATORY"/>
    <property type="match status" value="1"/>
</dbReference>
<dbReference type="FunFam" id="3.40.50.2300:FF:000001">
    <property type="entry name" value="DNA-binding response regulator PhoB"/>
    <property type="match status" value="1"/>
</dbReference>
<dbReference type="PANTHER" id="PTHR48111:SF4">
    <property type="entry name" value="DNA-BINDING DUAL TRANSCRIPTIONAL REGULATOR OMPR"/>
    <property type="match status" value="1"/>
</dbReference>
<sequence length="248" mass="27909">MKSEAHILIVDDDEAIRDLLHEFLKKRGMRVSVARDSEEMQDVLSRTPIDLLILDVMLPGKSGMEICRDIRMHSRIPIIMLTAITETTDRVVGLEMGADDYVSKPFDPRELLARVRAVLRRLDPSGPDRRIEPQVYKFAGWTMDCSRRRLVSPDAVRVELTTAEFNLLETLVKSAQRVLSRDQLQELAGSNAAYGYDRSIDILISRLRRKMEDDSRAPKLILTIRGCHANAIAGICGRPRATRGSAGA</sequence>
<keyword evidence="1 6" id="KW-0597">Phosphoprotein</keyword>
<proteinExistence type="predicted"/>
<dbReference type="InterPro" id="IPR016032">
    <property type="entry name" value="Sig_transdc_resp-reg_C-effctor"/>
</dbReference>
<evidence type="ECO:0000256" key="3">
    <source>
        <dbReference type="ARBA" id="ARBA00023015"/>
    </source>
</evidence>
<protein>
    <submittedName>
        <fullName evidence="10">DNA-binding response regulator</fullName>
    </submittedName>
</protein>
<dbReference type="GO" id="GO:0000156">
    <property type="term" value="F:phosphorelay response regulator activity"/>
    <property type="evidence" value="ECO:0007669"/>
    <property type="project" value="TreeGrafter"/>
</dbReference>
<name>A0A2N9W544_9HYPH</name>
<evidence type="ECO:0000256" key="1">
    <source>
        <dbReference type="ARBA" id="ARBA00022553"/>
    </source>
</evidence>
<dbReference type="InterPro" id="IPR036388">
    <property type="entry name" value="WH-like_DNA-bd_sf"/>
</dbReference>
<dbReference type="Pfam" id="PF00072">
    <property type="entry name" value="Response_reg"/>
    <property type="match status" value="1"/>
</dbReference>
<evidence type="ECO:0000313" key="11">
    <source>
        <dbReference type="Proteomes" id="UP000232163"/>
    </source>
</evidence>
<dbReference type="SUPFAM" id="SSF52172">
    <property type="entry name" value="CheY-like"/>
    <property type="match status" value="1"/>
</dbReference>
<evidence type="ECO:0000256" key="4">
    <source>
        <dbReference type="ARBA" id="ARBA00023125"/>
    </source>
</evidence>
<dbReference type="Proteomes" id="UP000232163">
    <property type="component" value="Unassembled WGS sequence"/>
</dbReference>
<keyword evidence="2" id="KW-0902">Two-component regulatory system</keyword>
<dbReference type="Gene3D" id="6.10.250.690">
    <property type="match status" value="1"/>
</dbReference>
<evidence type="ECO:0000256" key="5">
    <source>
        <dbReference type="ARBA" id="ARBA00023163"/>
    </source>
</evidence>
<feature type="domain" description="Response regulatory" evidence="8">
    <location>
        <begin position="6"/>
        <end position="119"/>
    </location>
</feature>
<dbReference type="SMART" id="SM00862">
    <property type="entry name" value="Trans_reg_C"/>
    <property type="match status" value="1"/>
</dbReference>
<dbReference type="SMART" id="SM00448">
    <property type="entry name" value="REC"/>
    <property type="match status" value="1"/>
</dbReference>
<dbReference type="Gene3D" id="1.10.10.10">
    <property type="entry name" value="Winged helix-like DNA-binding domain superfamily/Winged helix DNA-binding domain"/>
    <property type="match status" value="1"/>
</dbReference>
<dbReference type="Pfam" id="PF00486">
    <property type="entry name" value="Trans_reg_C"/>
    <property type="match status" value="1"/>
</dbReference>
<feature type="DNA-binding region" description="OmpR/PhoB-type" evidence="7">
    <location>
        <begin position="133"/>
        <end position="233"/>
    </location>
</feature>
<dbReference type="InterPro" id="IPR039420">
    <property type="entry name" value="WalR-like"/>
</dbReference>
<dbReference type="GO" id="GO:0032993">
    <property type="term" value="C:protein-DNA complex"/>
    <property type="evidence" value="ECO:0007669"/>
    <property type="project" value="TreeGrafter"/>
</dbReference>
<evidence type="ECO:0000259" key="9">
    <source>
        <dbReference type="PROSITE" id="PS51755"/>
    </source>
</evidence>
<evidence type="ECO:0000259" key="8">
    <source>
        <dbReference type="PROSITE" id="PS50110"/>
    </source>
</evidence>